<accession>M3H406</accession>
<gene>
    <name evidence="1" type="ORF">LEP1GSC188_1389</name>
</gene>
<name>M3H406_9LEPT</name>
<comment type="caution">
    <text evidence="1">The sequence shown here is derived from an EMBL/GenBank/DDBJ whole genome shotgun (WGS) entry which is preliminary data.</text>
</comment>
<dbReference type="EMBL" id="AHOR02000012">
    <property type="protein sequence ID" value="EMF83500.1"/>
    <property type="molecule type" value="Genomic_DNA"/>
</dbReference>
<evidence type="ECO:0000313" key="2">
    <source>
        <dbReference type="Proteomes" id="UP000011770"/>
    </source>
</evidence>
<organism evidence="1 2">
    <name type="scientific">Leptospira weilii serovar Topaz str. LT2116</name>
    <dbReference type="NCBI Taxonomy" id="1088540"/>
    <lineage>
        <taxon>Bacteria</taxon>
        <taxon>Pseudomonadati</taxon>
        <taxon>Spirochaetota</taxon>
        <taxon>Spirochaetia</taxon>
        <taxon>Leptospirales</taxon>
        <taxon>Leptospiraceae</taxon>
        <taxon>Leptospira</taxon>
    </lineage>
</organism>
<dbReference type="AlphaFoldDB" id="M3H406"/>
<reference evidence="1 2" key="1">
    <citation type="submission" date="2013-01" db="EMBL/GenBank/DDBJ databases">
        <authorList>
            <person name="Harkins D.M."/>
            <person name="Durkin A.S."/>
            <person name="Brinkac L.M."/>
            <person name="Haft D.H."/>
            <person name="Selengut J.D."/>
            <person name="Sanka R."/>
            <person name="DePew J."/>
            <person name="Purushe J."/>
            <person name="Tulsiani S.M."/>
            <person name="Graham G.C."/>
            <person name="Burns M.-A."/>
            <person name="Dohnt M.F."/>
            <person name="Smythe L.D."/>
            <person name="McKay D.B."/>
            <person name="Craig S.B."/>
            <person name="Vinetz J.M."/>
            <person name="Sutton G.G."/>
            <person name="Nierman W.C."/>
            <person name="Fouts D.E."/>
        </authorList>
    </citation>
    <scope>NUCLEOTIDE SEQUENCE [LARGE SCALE GENOMIC DNA]</scope>
    <source>
        <strain evidence="1 2">LT2116</strain>
    </source>
</reference>
<dbReference type="Proteomes" id="UP000011770">
    <property type="component" value="Unassembled WGS sequence"/>
</dbReference>
<protein>
    <submittedName>
        <fullName evidence="1">Uncharacterized protein</fullName>
    </submittedName>
</protein>
<sequence>MKVWANKKLKCNDSPELSTTLSIITNPTILDPKINLSNSLYFIEK</sequence>
<proteinExistence type="predicted"/>
<evidence type="ECO:0000313" key="1">
    <source>
        <dbReference type="EMBL" id="EMF83500.1"/>
    </source>
</evidence>